<evidence type="ECO:0000256" key="2">
    <source>
        <dbReference type="ARBA" id="ARBA00022917"/>
    </source>
</evidence>
<evidence type="ECO:0000256" key="3">
    <source>
        <dbReference type="SAM" id="Coils"/>
    </source>
</evidence>
<dbReference type="Gene3D" id="1.20.58.410">
    <property type="entry name" value="Release factor"/>
    <property type="match status" value="1"/>
</dbReference>
<gene>
    <name evidence="5" type="ORF">CHRIB12_LOCUS2436</name>
</gene>
<dbReference type="SMART" id="SM00937">
    <property type="entry name" value="PCRF"/>
    <property type="match status" value="1"/>
</dbReference>
<organism evidence="5 6">
    <name type="scientific">Rhizophagus irregularis</name>
    <dbReference type="NCBI Taxonomy" id="588596"/>
    <lineage>
        <taxon>Eukaryota</taxon>
        <taxon>Fungi</taxon>
        <taxon>Fungi incertae sedis</taxon>
        <taxon>Mucoromycota</taxon>
        <taxon>Glomeromycotina</taxon>
        <taxon>Glomeromycetes</taxon>
        <taxon>Glomerales</taxon>
        <taxon>Glomeraceae</taxon>
        <taxon>Rhizophagus</taxon>
    </lineage>
</organism>
<evidence type="ECO:0000313" key="6">
    <source>
        <dbReference type="Proteomes" id="UP000684084"/>
    </source>
</evidence>
<comment type="caution">
    <text evidence="5">The sequence shown here is derived from an EMBL/GenBank/DDBJ whole genome shotgun (WGS) entry which is preliminary data.</text>
</comment>
<protein>
    <recommendedName>
        <fullName evidence="4">Prokaryotic-type class I peptide chain release factors domain-containing protein</fullName>
    </recommendedName>
</protein>
<dbReference type="NCBIfam" id="TIGR00020">
    <property type="entry name" value="prfB"/>
    <property type="match status" value="1"/>
</dbReference>
<proteinExistence type="inferred from homology"/>
<dbReference type="Pfam" id="PF00472">
    <property type="entry name" value="RF-1"/>
    <property type="match status" value="1"/>
</dbReference>
<dbReference type="EMBL" id="CAGKOT010000003">
    <property type="protein sequence ID" value="CAB5324021.1"/>
    <property type="molecule type" value="Genomic_DNA"/>
</dbReference>
<dbReference type="GO" id="GO:0016149">
    <property type="term" value="F:translation release factor activity, codon specific"/>
    <property type="evidence" value="ECO:0007669"/>
    <property type="project" value="InterPro"/>
</dbReference>
<dbReference type="InterPro" id="IPR000352">
    <property type="entry name" value="Pep_chain_release_fac_I"/>
</dbReference>
<keyword evidence="3" id="KW-0175">Coiled coil</keyword>
<dbReference type="SUPFAM" id="SSF75620">
    <property type="entry name" value="Release factor"/>
    <property type="match status" value="1"/>
</dbReference>
<dbReference type="FunFam" id="3.30.160.20:FF:000004">
    <property type="entry name" value="Peptide chain release factor 1"/>
    <property type="match status" value="1"/>
</dbReference>
<dbReference type="PANTHER" id="PTHR43116:SF3">
    <property type="entry name" value="CLASS I PEPTIDE CHAIN RELEASE FACTOR"/>
    <property type="match status" value="1"/>
</dbReference>
<dbReference type="Gene3D" id="3.30.70.1660">
    <property type="match status" value="1"/>
</dbReference>
<dbReference type="Pfam" id="PF03462">
    <property type="entry name" value="PCRF"/>
    <property type="match status" value="1"/>
</dbReference>
<dbReference type="InterPro" id="IPR005139">
    <property type="entry name" value="PCRF"/>
</dbReference>
<sequence>MNLSFVQNYYIKSALFSLAFHYRFYKRFPSIKVNGIRDIMDGVNKNLEFLNRSKDWKVIKNESQKLQNELQSETLWKNSSMAIILQKKFSILNDQIKKYERLNERIKDVNELAELANEENDLDLMNTVVNDVKLLEKELKTFTSTSLMVEEEDQNGCIIQIIPGAGGAESCDWSNILLKMYEKWGIKNEYQVKLMDYVKGETSGCKLATLKIDGKYAYGWCKHESGIHRLVRISPFDSQNRRHTSFASVTVFPNVNEDDNSDRVNIIIPSSDLKIEAFRSSGPGGQHVNVTESAIRITHIPTKIVVQCQFGRSQHTNKALAMTMLKAKLYDKAIKEKRDAKQEQYSGLPKNSWGSQIRSYFLYPHQLIKDGRTGLETNKVDAVLNEGELNEFMEASLIYYNKKTNDLFI</sequence>
<dbReference type="InterPro" id="IPR045853">
    <property type="entry name" value="Pep_chain_release_fac_I_sf"/>
</dbReference>
<dbReference type="VEuPathDB" id="FungiDB:RhiirFUN_005485"/>
<dbReference type="AlphaFoldDB" id="A0A916DZ42"/>
<feature type="domain" description="Prokaryotic-type class I peptide chain release factors" evidence="4">
    <location>
        <begin position="279"/>
        <end position="295"/>
    </location>
</feature>
<dbReference type="Proteomes" id="UP000684084">
    <property type="component" value="Unassembled WGS sequence"/>
</dbReference>
<dbReference type="PROSITE" id="PS00745">
    <property type="entry name" value="RF_PROK_I"/>
    <property type="match status" value="1"/>
</dbReference>
<dbReference type="PANTHER" id="PTHR43116">
    <property type="entry name" value="PEPTIDE CHAIN RELEASE FACTOR 2"/>
    <property type="match status" value="1"/>
</dbReference>
<dbReference type="InterPro" id="IPR004374">
    <property type="entry name" value="PrfB"/>
</dbReference>
<dbReference type="GO" id="GO:0005739">
    <property type="term" value="C:mitochondrion"/>
    <property type="evidence" value="ECO:0007669"/>
    <property type="project" value="GOC"/>
</dbReference>
<accession>A0A916DZ42</accession>
<dbReference type="GO" id="GO:0032543">
    <property type="term" value="P:mitochondrial translation"/>
    <property type="evidence" value="ECO:0007669"/>
    <property type="project" value="UniProtKB-ARBA"/>
</dbReference>
<evidence type="ECO:0000313" key="5">
    <source>
        <dbReference type="EMBL" id="CAB5324021.1"/>
    </source>
</evidence>
<evidence type="ECO:0000256" key="1">
    <source>
        <dbReference type="ARBA" id="ARBA00010835"/>
    </source>
</evidence>
<comment type="similarity">
    <text evidence="1">Belongs to the prokaryotic/mitochondrial release factor family.</text>
</comment>
<name>A0A916DZ42_9GLOM</name>
<dbReference type="HAMAP" id="MF_00094">
    <property type="entry name" value="Rel_fac_2"/>
    <property type="match status" value="1"/>
</dbReference>
<reference evidence="5" key="1">
    <citation type="submission" date="2020-05" db="EMBL/GenBank/DDBJ databases">
        <authorList>
            <person name="Rincon C."/>
            <person name="Sanders R I."/>
            <person name="Robbins C."/>
            <person name="Chaturvedi A."/>
        </authorList>
    </citation>
    <scope>NUCLEOTIDE SEQUENCE</scope>
    <source>
        <strain evidence="5">CHB12</strain>
    </source>
</reference>
<evidence type="ECO:0000259" key="4">
    <source>
        <dbReference type="PROSITE" id="PS00745"/>
    </source>
</evidence>
<dbReference type="OrthoDB" id="2019491at2759"/>
<feature type="coiled-coil region" evidence="3">
    <location>
        <begin position="92"/>
        <end position="119"/>
    </location>
</feature>
<dbReference type="Gene3D" id="3.30.160.20">
    <property type="match status" value="1"/>
</dbReference>
<keyword evidence="2" id="KW-0648">Protein biosynthesis</keyword>